<evidence type="ECO:0000256" key="1">
    <source>
        <dbReference type="SAM" id="Phobius"/>
    </source>
</evidence>
<dbReference type="AlphaFoldDB" id="A0A1H3VHU6"/>
<evidence type="ECO:0000313" key="3">
    <source>
        <dbReference type="Proteomes" id="UP000198584"/>
    </source>
</evidence>
<keyword evidence="1" id="KW-1133">Transmembrane helix</keyword>
<proteinExistence type="predicted"/>
<dbReference type="STRING" id="571932.SAMN05421743_10120"/>
<keyword evidence="3" id="KW-1185">Reference proteome</keyword>
<dbReference type="OrthoDB" id="1443299at2"/>
<evidence type="ECO:0000313" key="2">
    <source>
        <dbReference type="EMBL" id="SDZ74345.1"/>
    </source>
</evidence>
<organism evidence="2 3">
    <name type="scientific">Thalassobacillus cyri</name>
    <dbReference type="NCBI Taxonomy" id="571932"/>
    <lineage>
        <taxon>Bacteria</taxon>
        <taxon>Bacillati</taxon>
        <taxon>Bacillota</taxon>
        <taxon>Bacilli</taxon>
        <taxon>Bacillales</taxon>
        <taxon>Bacillaceae</taxon>
        <taxon>Thalassobacillus</taxon>
    </lineage>
</organism>
<keyword evidence="1" id="KW-0812">Transmembrane</keyword>
<accession>A0A1H3VHU6</accession>
<protein>
    <submittedName>
        <fullName evidence="2">Uncharacterized protein</fullName>
    </submittedName>
</protein>
<dbReference type="RefSeq" id="WP_093040915.1">
    <property type="nucleotide sequence ID" value="NZ_FNQR01000001.1"/>
</dbReference>
<gene>
    <name evidence="2" type="ORF">SAMN05421743_10120</name>
</gene>
<dbReference type="EMBL" id="FNQR01000001">
    <property type="protein sequence ID" value="SDZ74345.1"/>
    <property type="molecule type" value="Genomic_DNA"/>
</dbReference>
<reference evidence="2 3" key="1">
    <citation type="submission" date="2016-10" db="EMBL/GenBank/DDBJ databases">
        <authorList>
            <person name="de Groot N.N."/>
        </authorList>
    </citation>
    <scope>NUCLEOTIDE SEQUENCE [LARGE SCALE GENOMIC DNA]</scope>
    <source>
        <strain evidence="2 3">CCM7597</strain>
    </source>
</reference>
<feature type="transmembrane region" description="Helical" evidence="1">
    <location>
        <begin position="55"/>
        <end position="75"/>
    </location>
</feature>
<feature type="transmembrane region" description="Helical" evidence="1">
    <location>
        <begin position="87"/>
        <end position="107"/>
    </location>
</feature>
<sequence length="140" mass="15497">MYQTGLLVGTIAGMALAIVLWAAEAATGIKVYTLLMNVDFIPWIGQIDWPVYMEWFFHMIISWGIGVIYVFLLHYSVSDAPIHQWSLALTLATLAGLTYFPLTALAIKETPAIDDIAAIAIWSAGHGLYAVVMKLTYRMS</sequence>
<keyword evidence="1" id="KW-0472">Membrane</keyword>
<name>A0A1H3VHU6_9BACI</name>
<feature type="transmembrane region" description="Helical" evidence="1">
    <location>
        <begin position="119"/>
        <end position="137"/>
    </location>
</feature>
<dbReference type="Proteomes" id="UP000198584">
    <property type="component" value="Unassembled WGS sequence"/>
</dbReference>